<dbReference type="PaxDb" id="593117-TGAM_0191"/>
<name>C5A381_THEGJ</name>
<evidence type="ECO:0000313" key="3">
    <source>
        <dbReference type="Proteomes" id="UP000001488"/>
    </source>
</evidence>
<keyword evidence="1" id="KW-0472">Membrane</keyword>
<sequence length="146" mass="16782">MRIRRSFLILIALPLIGGIVFGAYVLRWLSVLLLSVITLAYLFGEELRIAYPSMHRKEVGERKDEVERVTKIIEKAKESPVSRSILEEQIIEIYMTLSDNQAETYRKLHEEPNEAILLIRKEGNFLENLEKALNVVEVDIDEGGRG</sequence>
<dbReference type="OrthoDB" id="100157at2157"/>
<evidence type="ECO:0000256" key="1">
    <source>
        <dbReference type="SAM" id="Phobius"/>
    </source>
</evidence>
<dbReference type="STRING" id="593117.TGAM_0191"/>
<dbReference type="KEGG" id="tga:TGAM_0191"/>
<keyword evidence="1" id="KW-1133">Transmembrane helix</keyword>
<keyword evidence="3" id="KW-1185">Reference proteome</keyword>
<keyword evidence="1" id="KW-0812">Transmembrane</keyword>
<reference evidence="2 3" key="1">
    <citation type="journal article" date="2007" name="Genome Biol.">
        <title>Genome analysis and genome-wide proteomics of Thermococcus gammatolerans, the most radioresistant organism known amongst the Archaea.</title>
        <authorList>
            <person name="Zivanovic Y."/>
            <person name="Armengaud J."/>
            <person name="Lagorce A."/>
            <person name="Leplat C."/>
            <person name="Guerin P."/>
            <person name="Dutertre M."/>
            <person name="Anthouard V."/>
            <person name="Forterre P."/>
            <person name="Wincker P."/>
            <person name="Confalonieri F."/>
        </authorList>
    </citation>
    <scope>NUCLEOTIDE SEQUENCE [LARGE SCALE GENOMIC DNA]</scope>
    <source>
        <strain evidence="3">DSM 15229 / JCM 11827 / EJ3</strain>
    </source>
</reference>
<dbReference type="eggNOG" id="arCOG05833">
    <property type="taxonomic scope" value="Archaea"/>
</dbReference>
<dbReference type="PATRIC" id="fig|593117.10.peg.193"/>
<dbReference type="RefSeq" id="WP_015857813.1">
    <property type="nucleotide sequence ID" value="NC_012804.1"/>
</dbReference>
<organism evidence="2 3">
    <name type="scientific">Thermococcus gammatolerans (strain DSM 15229 / JCM 11827 / EJ3)</name>
    <dbReference type="NCBI Taxonomy" id="593117"/>
    <lineage>
        <taxon>Archaea</taxon>
        <taxon>Methanobacteriati</taxon>
        <taxon>Methanobacteriota</taxon>
        <taxon>Thermococci</taxon>
        <taxon>Thermococcales</taxon>
        <taxon>Thermococcaceae</taxon>
        <taxon>Thermococcus</taxon>
    </lineage>
</organism>
<protein>
    <submittedName>
        <fullName evidence="2">Uncharacterized protein</fullName>
    </submittedName>
</protein>
<dbReference type="EMBL" id="CP001398">
    <property type="protein sequence ID" value="ACS32693.1"/>
    <property type="molecule type" value="Genomic_DNA"/>
</dbReference>
<dbReference type="HOGENOM" id="CLU_147803_0_0_2"/>
<evidence type="ECO:0000313" key="2">
    <source>
        <dbReference type="EMBL" id="ACS32693.1"/>
    </source>
</evidence>
<dbReference type="AlphaFoldDB" id="C5A381"/>
<feature type="transmembrane region" description="Helical" evidence="1">
    <location>
        <begin position="7"/>
        <end position="26"/>
    </location>
</feature>
<gene>
    <name evidence="2" type="ordered locus">TGAM_0191</name>
</gene>
<proteinExistence type="predicted"/>
<dbReference type="GeneID" id="7987000"/>
<dbReference type="Proteomes" id="UP000001488">
    <property type="component" value="Chromosome"/>
</dbReference>
<accession>C5A381</accession>